<protein>
    <submittedName>
        <fullName evidence="2">Uncharacterized protein</fullName>
    </submittedName>
</protein>
<evidence type="ECO:0000256" key="1">
    <source>
        <dbReference type="SAM" id="Phobius"/>
    </source>
</evidence>
<dbReference type="AlphaFoldDB" id="E6Q1W9"/>
<proteinExistence type="predicted"/>
<keyword evidence="1" id="KW-0812">Transmembrane</keyword>
<gene>
    <name evidence="2" type="ORF">CARN4_0532</name>
</gene>
<feature type="transmembrane region" description="Helical" evidence="1">
    <location>
        <begin position="96"/>
        <end position="129"/>
    </location>
</feature>
<name>E6Q1W9_9ZZZZ</name>
<feature type="transmembrane region" description="Helical" evidence="1">
    <location>
        <begin position="199"/>
        <end position="224"/>
    </location>
</feature>
<feature type="transmembrane region" description="Helical" evidence="1">
    <location>
        <begin position="144"/>
        <end position="164"/>
    </location>
</feature>
<accession>E6Q1W9</accession>
<reference evidence="2" key="1">
    <citation type="submission" date="2009-10" db="EMBL/GenBank/DDBJ databases">
        <title>Diversity of trophic interactions inside an arsenic-rich microbial ecosystem.</title>
        <authorList>
            <person name="Bertin P.N."/>
            <person name="Heinrich-Salmeron A."/>
            <person name="Pelletier E."/>
            <person name="Goulhen-Chollet F."/>
            <person name="Arsene-Ploetze F."/>
            <person name="Gallien S."/>
            <person name="Calteau A."/>
            <person name="Vallenet D."/>
            <person name="Casiot C."/>
            <person name="Chane-Woon-Ming B."/>
            <person name="Giloteaux L."/>
            <person name="Barakat M."/>
            <person name="Bonnefoy V."/>
            <person name="Bruneel O."/>
            <person name="Chandler M."/>
            <person name="Cleiss J."/>
            <person name="Duran R."/>
            <person name="Elbaz-Poulichet F."/>
            <person name="Fonknechten N."/>
            <person name="Lauga B."/>
            <person name="Mornico D."/>
            <person name="Ortet P."/>
            <person name="Schaeffer C."/>
            <person name="Siguier P."/>
            <person name="Alexander Thil Smith A."/>
            <person name="Van Dorsselaer A."/>
            <person name="Weissenbach J."/>
            <person name="Medigue C."/>
            <person name="Le Paslier D."/>
        </authorList>
    </citation>
    <scope>NUCLEOTIDE SEQUENCE</scope>
</reference>
<feature type="transmembrane region" description="Helical" evidence="1">
    <location>
        <begin position="236"/>
        <end position="260"/>
    </location>
</feature>
<sequence length="270" mass="28741">MIESSLALAWPRLRKNALWVAIVAAIYMLAMAYMLPLNASMAKPPITAAALGHLYAQLAPPLLLVLVASFAIRFLSLGEAARARIAEFRWTPGSVAALVGWLLLVSVGVLFVVSLASLIVLVPALLLILSHAGLHGKTAAQSPAVIGATVLIMLATVIPMAIWLGTKIALLEASYVLGERSNPIGASWKLTDGNFWETFGFYALYMLVGFGILIVSLGIGKLFASLSPLLVLVGDFLQIVGSIWLQFAFAEGMVAWTVMLREAKAAGRQG</sequence>
<comment type="caution">
    <text evidence="2">The sequence shown here is derived from an EMBL/GenBank/DDBJ whole genome shotgun (WGS) entry which is preliminary data.</text>
</comment>
<evidence type="ECO:0000313" key="2">
    <source>
        <dbReference type="EMBL" id="CBI01179.1"/>
    </source>
</evidence>
<dbReference type="EMBL" id="CABO01000015">
    <property type="protein sequence ID" value="CBI01179.1"/>
    <property type="molecule type" value="Genomic_DNA"/>
</dbReference>
<keyword evidence="1" id="KW-0472">Membrane</keyword>
<keyword evidence="1" id="KW-1133">Transmembrane helix</keyword>
<organism evidence="2">
    <name type="scientific">mine drainage metagenome</name>
    <dbReference type="NCBI Taxonomy" id="410659"/>
    <lineage>
        <taxon>unclassified sequences</taxon>
        <taxon>metagenomes</taxon>
        <taxon>ecological metagenomes</taxon>
    </lineage>
</organism>
<feature type="transmembrane region" description="Helical" evidence="1">
    <location>
        <begin position="55"/>
        <end position="75"/>
    </location>
</feature>
<feature type="transmembrane region" description="Helical" evidence="1">
    <location>
        <begin position="16"/>
        <end position="35"/>
    </location>
</feature>